<gene>
    <name evidence="3" type="ORF">C1SCF055_LOCUS6312</name>
</gene>
<protein>
    <submittedName>
        <fullName evidence="5">Probable protein phosphatase 2C 21 (AtPP2C21) (AtPPC42)</fullName>
    </submittedName>
</protein>
<keyword evidence="1" id="KW-0472">Membrane</keyword>
<comment type="caution">
    <text evidence="3">The sequence shown here is derived from an EMBL/GenBank/DDBJ whole genome shotgun (WGS) entry which is preliminary data.</text>
</comment>
<proteinExistence type="predicted"/>
<evidence type="ECO:0000313" key="3">
    <source>
        <dbReference type="EMBL" id="CAI3978244.1"/>
    </source>
</evidence>
<keyword evidence="1" id="KW-1133">Transmembrane helix</keyword>
<dbReference type="CDD" id="cd00143">
    <property type="entry name" value="PP2Cc"/>
    <property type="match status" value="1"/>
</dbReference>
<name>A0A9P1FIE1_9DINO</name>
<dbReference type="SMART" id="SM00332">
    <property type="entry name" value="PP2Cc"/>
    <property type="match status" value="1"/>
</dbReference>
<dbReference type="Pfam" id="PF00481">
    <property type="entry name" value="PP2C"/>
    <property type="match status" value="1"/>
</dbReference>
<keyword evidence="1" id="KW-0812">Transmembrane</keyword>
<organism evidence="3">
    <name type="scientific">Cladocopium goreaui</name>
    <dbReference type="NCBI Taxonomy" id="2562237"/>
    <lineage>
        <taxon>Eukaryota</taxon>
        <taxon>Sar</taxon>
        <taxon>Alveolata</taxon>
        <taxon>Dinophyceae</taxon>
        <taxon>Suessiales</taxon>
        <taxon>Symbiodiniaceae</taxon>
        <taxon>Cladocopium</taxon>
    </lineage>
</organism>
<dbReference type="PANTHER" id="PTHR13832">
    <property type="entry name" value="PROTEIN PHOSPHATASE 2C"/>
    <property type="match status" value="1"/>
</dbReference>
<dbReference type="InterPro" id="IPR001932">
    <property type="entry name" value="PPM-type_phosphatase-like_dom"/>
</dbReference>
<keyword evidence="6" id="KW-1185">Reference proteome</keyword>
<dbReference type="Gene3D" id="3.60.40.10">
    <property type="entry name" value="PPM-type phosphatase domain"/>
    <property type="match status" value="1"/>
</dbReference>
<dbReference type="InterPro" id="IPR036457">
    <property type="entry name" value="PPM-type-like_dom_sf"/>
</dbReference>
<dbReference type="PROSITE" id="PS51746">
    <property type="entry name" value="PPM_2"/>
    <property type="match status" value="1"/>
</dbReference>
<feature type="transmembrane region" description="Helical" evidence="1">
    <location>
        <begin position="49"/>
        <end position="69"/>
    </location>
</feature>
<feature type="transmembrane region" description="Helical" evidence="1">
    <location>
        <begin position="121"/>
        <end position="139"/>
    </location>
</feature>
<sequence>MSDSGTIQWANSVAYPLEPSDLELGSPSQVPWSEKIKHQILLLRLQRPYFIYCLLCSMIAATAFLSTLIDLCFGSERGWHDILEGGTWQSACWSAVSLALFAEVLSNIFINWPVKSFFQDWWLTFDLTLLILTVSAWALSHWRRATIMREEAEEADLWLIFLRFALQPCRVFASAANARKVQQMQKGCVDIKFDGLSRGNGSLSGSANRCMDNGIEWGYSAMQGWRERMEDAHLAIGSLPSTSSRWRETSLFAVMDGHGGEQVAQFCRRHLPSELGFSRVQEMGDSMVRAFHRMDERLMDPSVLEELKSLSNGAFNSWVNPEMMGCTAVCAMVQRDAICVANAGDSRAVLCRRGKAVEMSEDHKPNNKAELARILKAGGAVLQQHVGNHVHYRINGNLNLSRSIGDLLYKQNEQLSAQEQVIVCTPDVRYFPRQVDDEFMILACDGVWDVLSSQEAVDFVRARLGKFSDLAFRLKEGRLRLSSIVEEMLDACLSPDLAQTMGLGGDNMTAVLVVFTDAGRQANWLETSMVPPATWMCPYR</sequence>
<dbReference type="EMBL" id="CAMXCT010000398">
    <property type="protein sequence ID" value="CAI3978244.1"/>
    <property type="molecule type" value="Genomic_DNA"/>
</dbReference>
<dbReference type="EMBL" id="CAMXCT030000398">
    <property type="protein sequence ID" value="CAL4765556.1"/>
    <property type="molecule type" value="Genomic_DNA"/>
</dbReference>
<accession>A0A9P1FIE1</accession>
<reference evidence="4" key="2">
    <citation type="submission" date="2024-04" db="EMBL/GenBank/DDBJ databases">
        <authorList>
            <person name="Chen Y."/>
            <person name="Shah S."/>
            <person name="Dougan E. K."/>
            <person name="Thang M."/>
            <person name="Chan C."/>
        </authorList>
    </citation>
    <scope>NUCLEOTIDE SEQUENCE [LARGE SCALE GENOMIC DNA]</scope>
</reference>
<evidence type="ECO:0000256" key="1">
    <source>
        <dbReference type="SAM" id="Phobius"/>
    </source>
</evidence>
<evidence type="ECO:0000259" key="2">
    <source>
        <dbReference type="PROSITE" id="PS51746"/>
    </source>
</evidence>
<reference evidence="3" key="1">
    <citation type="submission" date="2022-10" db="EMBL/GenBank/DDBJ databases">
        <authorList>
            <person name="Chen Y."/>
            <person name="Dougan E. K."/>
            <person name="Chan C."/>
            <person name="Rhodes N."/>
            <person name="Thang M."/>
        </authorList>
    </citation>
    <scope>NUCLEOTIDE SEQUENCE</scope>
</reference>
<evidence type="ECO:0000313" key="4">
    <source>
        <dbReference type="EMBL" id="CAL1131619.1"/>
    </source>
</evidence>
<dbReference type="AlphaFoldDB" id="A0A9P1FIE1"/>
<dbReference type="EMBL" id="CAMXCT020000398">
    <property type="protein sequence ID" value="CAL1131619.1"/>
    <property type="molecule type" value="Genomic_DNA"/>
</dbReference>
<dbReference type="PANTHER" id="PTHR13832:SF840">
    <property type="entry name" value="PROTEIN PHOSPHATASE 2C 60-RELATED"/>
    <property type="match status" value="1"/>
</dbReference>
<dbReference type="InterPro" id="IPR015655">
    <property type="entry name" value="PP2C"/>
</dbReference>
<dbReference type="OrthoDB" id="10264738at2759"/>
<dbReference type="SUPFAM" id="SSF81606">
    <property type="entry name" value="PP2C-like"/>
    <property type="match status" value="1"/>
</dbReference>
<dbReference type="GO" id="GO:0004722">
    <property type="term" value="F:protein serine/threonine phosphatase activity"/>
    <property type="evidence" value="ECO:0007669"/>
    <property type="project" value="InterPro"/>
</dbReference>
<dbReference type="Proteomes" id="UP001152797">
    <property type="component" value="Unassembled WGS sequence"/>
</dbReference>
<feature type="transmembrane region" description="Helical" evidence="1">
    <location>
        <begin position="90"/>
        <end position="109"/>
    </location>
</feature>
<evidence type="ECO:0000313" key="5">
    <source>
        <dbReference type="EMBL" id="CAL4765556.1"/>
    </source>
</evidence>
<feature type="domain" description="PPM-type phosphatase" evidence="2">
    <location>
        <begin position="216"/>
        <end position="515"/>
    </location>
</feature>
<evidence type="ECO:0000313" key="6">
    <source>
        <dbReference type="Proteomes" id="UP001152797"/>
    </source>
</evidence>